<evidence type="ECO:0000256" key="10">
    <source>
        <dbReference type="SAM" id="Phobius"/>
    </source>
</evidence>
<dbReference type="RefSeq" id="WP_249511191.1">
    <property type="nucleotide sequence ID" value="NZ_CP093362.1"/>
</dbReference>
<dbReference type="Pfam" id="PF07963">
    <property type="entry name" value="N_methyl"/>
    <property type="match status" value="1"/>
</dbReference>
<dbReference type="PRINTS" id="PR00813">
    <property type="entry name" value="BCTERIALGSPG"/>
</dbReference>
<accession>A0ABY4PI84</accession>
<keyword evidence="8" id="KW-0178">Competence</keyword>
<protein>
    <submittedName>
        <fullName evidence="11">Prepilin-type N-terminal cleavage/methylation domain-containing protein</fullName>
    </submittedName>
</protein>
<gene>
    <name evidence="11" type="ORF">MOO46_01010</name>
</gene>
<dbReference type="Gene3D" id="3.30.700.10">
    <property type="entry name" value="Glycoprotein, Type 4 Pilin"/>
    <property type="match status" value="1"/>
</dbReference>
<dbReference type="EMBL" id="CP093362">
    <property type="protein sequence ID" value="UQS85213.1"/>
    <property type="molecule type" value="Genomic_DNA"/>
</dbReference>
<keyword evidence="7 10" id="KW-0472">Membrane</keyword>
<dbReference type="InterPro" id="IPR000983">
    <property type="entry name" value="Bac_GSPG_pilin"/>
</dbReference>
<evidence type="ECO:0000256" key="5">
    <source>
        <dbReference type="ARBA" id="ARBA00022692"/>
    </source>
</evidence>
<evidence type="ECO:0000313" key="12">
    <source>
        <dbReference type="Proteomes" id="UP000831859"/>
    </source>
</evidence>
<feature type="transmembrane region" description="Helical" evidence="10">
    <location>
        <begin position="12"/>
        <end position="30"/>
    </location>
</feature>
<sequence length="102" mass="11577">MTIKKKKPAFTLIEMTIVLFIISLLILIIVPNLTGQRKRAESVHSNAMTSLIQSQIDAYLIDNDDGSVTYESLKNKNYLSDVQIKRAEKQGIRIEDNQAIKK</sequence>
<dbReference type="SUPFAM" id="SSF54523">
    <property type="entry name" value="Pili subunits"/>
    <property type="match status" value="1"/>
</dbReference>
<dbReference type="NCBIfam" id="NF040999">
    <property type="entry name" value="pilin_ComGC"/>
    <property type="match status" value="1"/>
</dbReference>
<keyword evidence="6 10" id="KW-1133">Transmembrane helix</keyword>
<comment type="similarity">
    <text evidence="9">Belongs to the ComGC family.</text>
</comment>
<evidence type="ECO:0000256" key="4">
    <source>
        <dbReference type="ARBA" id="ARBA00022481"/>
    </source>
</evidence>
<keyword evidence="12" id="KW-1185">Reference proteome</keyword>
<keyword evidence="3" id="KW-1003">Cell membrane</keyword>
<evidence type="ECO:0000256" key="6">
    <source>
        <dbReference type="ARBA" id="ARBA00022989"/>
    </source>
</evidence>
<evidence type="ECO:0000256" key="2">
    <source>
        <dbReference type="ARBA" id="ARBA00004241"/>
    </source>
</evidence>
<dbReference type="Proteomes" id="UP000831859">
    <property type="component" value="Chromosome"/>
</dbReference>
<evidence type="ECO:0000313" key="11">
    <source>
        <dbReference type="EMBL" id="UQS85213.1"/>
    </source>
</evidence>
<dbReference type="InterPro" id="IPR012902">
    <property type="entry name" value="N_methyl_site"/>
</dbReference>
<dbReference type="InterPro" id="IPR045584">
    <property type="entry name" value="Pilin-like"/>
</dbReference>
<dbReference type="InterPro" id="IPR016940">
    <property type="entry name" value="ComGC"/>
</dbReference>
<reference evidence="11 12" key="1">
    <citation type="journal article" date="2022" name="Int. J. Syst. Evol. Microbiol.">
        <title>Apilactobacillus apisilvae sp. nov., Nicolia spurrieriana gen. nov. sp. nov., Bombilactobacillus folatiphilus sp. nov. and Bombilactobacillus thymidiniphilus sp. nov., four new lactic acid bacterial isolates from stingless bees Tetragonula carbonaria and Austroplebeia australis.</title>
        <authorList>
            <person name="Oliphant S.A."/>
            <person name="Watson-Haigh N.S."/>
            <person name="Sumby K.M."/>
            <person name="Gardner J."/>
            <person name="Groom S."/>
            <person name="Jiranek V."/>
        </authorList>
    </citation>
    <scope>NUCLEOTIDE SEQUENCE [LARGE SCALE GENOMIC DNA]</scope>
    <source>
        <strain evidence="11 12">SG5_A10</strain>
    </source>
</reference>
<evidence type="ECO:0000256" key="1">
    <source>
        <dbReference type="ARBA" id="ARBA00004162"/>
    </source>
</evidence>
<evidence type="ECO:0000256" key="3">
    <source>
        <dbReference type="ARBA" id="ARBA00022475"/>
    </source>
</evidence>
<keyword evidence="4" id="KW-0488">Methylation</keyword>
<dbReference type="PIRSF" id="PIRSF029928">
    <property type="entry name" value="Late_competence_ComGC"/>
    <property type="match status" value="1"/>
</dbReference>
<keyword evidence="5 10" id="KW-0812">Transmembrane</keyword>
<evidence type="ECO:0000256" key="8">
    <source>
        <dbReference type="ARBA" id="ARBA00023287"/>
    </source>
</evidence>
<proteinExistence type="inferred from homology"/>
<name>A0ABY4PI84_9LACO</name>
<comment type="subcellular location">
    <subcellularLocation>
        <location evidence="1">Cell membrane</location>
        <topology evidence="1">Single-pass membrane protein</topology>
    </subcellularLocation>
    <subcellularLocation>
        <location evidence="2">Cell surface</location>
    </subcellularLocation>
</comment>
<dbReference type="NCBIfam" id="TIGR02532">
    <property type="entry name" value="IV_pilin_GFxxxE"/>
    <property type="match status" value="1"/>
</dbReference>
<evidence type="ECO:0000256" key="9">
    <source>
        <dbReference type="ARBA" id="ARBA00043982"/>
    </source>
</evidence>
<organism evidence="11 12">
    <name type="scientific">Apilactobacillus apisilvae</name>
    <dbReference type="NCBI Taxonomy" id="2923364"/>
    <lineage>
        <taxon>Bacteria</taxon>
        <taxon>Bacillati</taxon>
        <taxon>Bacillota</taxon>
        <taxon>Bacilli</taxon>
        <taxon>Lactobacillales</taxon>
        <taxon>Lactobacillaceae</taxon>
        <taxon>Apilactobacillus</taxon>
    </lineage>
</organism>
<evidence type="ECO:0000256" key="7">
    <source>
        <dbReference type="ARBA" id="ARBA00023136"/>
    </source>
</evidence>